<dbReference type="GO" id="GO:0005886">
    <property type="term" value="C:plasma membrane"/>
    <property type="evidence" value="ECO:0007669"/>
    <property type="project" value="UniProtKB-SubCell"/>
</dbReference>
<dbReference type="EMBL" id="JADKGY010000008">
    <property type="protein sequence ID" value="MBK9983041.1"/>
    <property type="molecule type" value="Genomic_DNA"/>
</dbReference>
<evidence type="ECO:0000256" key="2">
    <source>
        <dbReference type="ARBA" id="ARBA00009784"/>
    </source>
</evidence>
<evidence type="ECO:0000256" key="6">
    <source>
        <dbReference type="ARBA" id="ARBA00023136"/>
    </source>
</evidence>
<dbReference type="InterPro" id="IPR002771">
    <property type="entry name" value="Multi_antbiot-R_MarC"/>
</dbReference>
<reference evidence="8 9" key="1">
    <citation type="submission" date="2020-10" db="EMBL/GenBank/DDBJ databases">
        <title>Connecting structure to function with the recovery of over 1000 high-quality activated sludge metagenome-assembled genomes encoding full-length rRNA genes using long-read sequencing.</title>
        <authorList>
            <person name="Singleton C.M."/>
            <person name="Petriglieri F."/>
            <person name="Kristensen J.M."/>
            <person name="Kirkegaard R.H."/>
            <person name="Michaelsen T.Y."/>
            <person name="Andersen M.H."/>
            <person name="Karst S.M."/>
            <person name="Dueholm M.S."/>
            <person name="Nielsen P.H."/>
            <person name="Albertsen M."/>
        </authorList>
    </citation>
    <scope>NUCLEOTIDE SEQUENCE [LARGE SCALE GENOMIC DNA]</scope>
    <source>
        <strain evidence="8">Ribe_18-Q3-R11-54_MAXAC.273</strain>
    </source>
</reference>
<feature type="transmembrane region" description="Helical" evidence="7">
    <location>
        <begin position="103"/>
        <end position="124"/>
    </location>
</feature>
<feature type="transmembrane region" description="Helical" evidence="7">
    <location>
        <begin position="169"/>
        <end position="186"/>
    </location>
</feature>
<dbReference type="Proteomes" id="UP000808337">
    <property type="component" value="Unassembled WGS sequence"/>
</dbReference>
<comment type="similarity">
    <text evidence="2 7">Belongs to the UPF0056 (MarC) family.</text>
</comment>
<evidence type="ECO:0000256" key="5">
    <source>
        <dbReference type="ARBA" id="ARBA00022989"/>
    </source>
</evidence>
<protein>
    <recommendedName>
        <fullName evidence="7">UPF0056 membrane protein</fullName>
    </recommendedName>
</protein>
<evidence type="ECO:0000313" key="9">
    <source>
        <dbReference type="Proteomes" id="UP000808337"/>
    </source>
</evidence>
<accession>A0A9D7SVL2</accession>
<feature type="transmembrane region" description="Helical" evidence="7">
    <location>
        <begin position="130"/>
        <end position="148"/>
    </location>
</feature>
<feature type="transmembrane region" description="Helical" evidence="7">
    <location>
        <begin position="6"/>
        <end position="28"/>
    </location>
</feature>
<keyword evidence="6 7" id="KW-0472">Membrane</keyword>
<feature type="transmembrane region" description="Helical" evidence="7">
    <location>
        <begin position="69"/>
        <end position="91"/>
    </location>
</feature>
<comment type="caution">
    <text evidence="8">The sequence shown here is derived from an EMBL/GenBank/DDBJ whole genome shotgun (WGS) entry which is preliminary data.</text>
</comment>
<keyword evidence="5 7" id="KW-1133">Transmembrane helix</keyword>
<dbReference type="Pfam" id="PF01914">
    <property type="entry name" value="MarC"/>
    <property type="match status" value="1"/>
</dbReference>
<sequence length="188" mass="19892">MITAILSVSLILFSVIDIIGSLPVILDMKKRGVVIHAPTATLTAGILMLAFLFFGVAILKIFGVEVSSFALAGSLIIFFIGLEMVLGIHFFRGDSSDGASSGSIVPIAFPLLAGAGTLTTILSLKSTFDTIEIIAGIVLNLAVIFLVLKSTPFLEKKLPKPATEAMRKVFGILLLAIAIQMFRTNVGI</sequence>
<organism evidence="8 9">
    <name type="scientific">Candidatus Opimibacter skivensis</name>
    <dbReference type="NCBI Taxonomy" id="2982028"/>
    <lineage>
        <taxon>Bacteria</taxon>
        <taxon>Pseudomonadati</taxon>
        <taxon>Bacteroidota</taxon>
        <taxon>Saprospiria</taxon>
        <taxon>Saprospirales</taxon>
        <taxon>Saprospiraceae</taxon>
        <taxon>Candidatus Opimibacter</taxon>
    </lineage>
</organism>
<keyword evidence="4 7" id="KW-0812">Transmembrane</keyword>
<dbReference type="PANTHER" id="PTHR33508">
    <property type="entry name" value="UPF0056 MEMBRANE PROTEIN YHCE"/>
    <property type="match status" value="1"/>
</dbReference>
<evidence type="ECO:0000256" key="7">
    <source>
        <dbReference type="RuleBase" id="RU362048"/>
    </source>
</evidence>
<evidence type="ECO:0000256" key="4">
    <source>
        <dbReference type="ARBA" id="ARBA00022692"/>
    </source>
</evidence>
<comment type="subcellular location">
    <subcellularLocation>
        <location evidence="1 7">Cell membrane</location>
        <topology evidence="1 7">Multi-pass membrane protein</topology>
    </subcellularLocation>
</comment>
<evidence type="ECO:0000256" key="1">
    <source>
        <dbReference type="ARBA" id="ARBA00004651"/>
    </source>
</evidence>
<proteinExistence type="inferred from homology"/>
<name>A0A9D7SVL2_9BACT</name>
<feature type="transmembrane region" description="Helical" evidence="7">
    <location>
        <begin position="40"/>
        <end position="63"/>
    </location>
</feature>
<dbReference type="PANTHER" id="PTHR33508:SF1">
    <property type="entry name" value="UPF0056 MEMBRANE PROTEIN YHCE"/>
    <property type="match status" value="1"/>
</dbReference>
<gene>
    <name evidence="8" type="ORF">IPP15_11565</name>
</gene>
<keyword evidence="3" id="KW-1003">Cell membrane</keyword>
<evidence type="ECO:0000256" key="3">
    <source>
        <dbReference type="ARBA" id="ARBA00022475"/>
    </source>
</evidence>
<evidence type="ECO:0000313" key="8">
    <source>
        <dbReference type="EMBL" id="MBK9983041.1"/>
    </source>
</evidence>
<dbReference type="AlphaFoldDB" id="A0A9D7SVL2"/>